<comment type="cofactor">
    <cofactor evidence="2">
        <name>Mg(2+)</name>
        <dbReference type="ChEBI" id="CHEBI:18420"/>
    </cofactor>
</comment>
<keyword evidence="5 9" id="KW-0378">Hydrolase</keyword>
<accession>A0A9D1IM93</accession>
<comment type="catalytic activity">
    <reaction evidence="1">
        <text>GDP-alpha-D-mannose + H2O = alpha-D-mannose 1-phosphate + GMP + 2 H(+)</text>
        <dbReference type="Rhea" id="RHEA:27978"/>
        <dbReference type="ChEBI" id="CHEBI:15377"/>
        <dbReference type="ChEBI" id="CHEBI:15378"/>
        <dbReference type="ChEBI" id="CHEBI:57527"/>
        <dbReference type="ChEBI" id="CHEBI:58115"/>
        <dbReference type="ChEBI" id="CHEBI:58409"/>
    </reaction>
</comment>
<protein>
    <recommendedName>
        <fullName evidence="4">GDP-mannose pyrophosphatase</fullName>
    </recommendedName>
    <alternativeName>
        <fullName evidence="6">GDP-mannose hydrolase</fullName>
    </alternativeName>
    <alternativeName>
        <fullName evidence="7">GDPMK</fullName>
    </alternativeName>
</protein>
<evidence type="ECO:0000256" key="1">
    <source>
        <dbReference type="ARBA" id="ARBA00000847"/>
    </source>
</evidence>
<dbReference type="SUPFAM" id="SSF55811">
    <property type="entry name" value="Nudix"/>
    <property type="match status" value="1"/>
</dbReference>
<evidence type="ECO:0000256" key="4">
    <source>
        <dbReference type="ARBA" id="ARBA00016377"/>
    </source>
</evidence>
<evidence type="ECO:0000256" key="7">
    <source>
        <dbReference type="ARBA" id="ARBA00032272"/>
    </source>
</evidence>
<dbReference type="InterPro" id="IPR015797">
    <property type="entry name" value="NUDIX_hydrolase-like_dom_sf"/>
</dbReference>
<dbReference type="PROSITE" id="PS00893">
    <property type="entry name" value="NUDIX_BOX"/>
    <property type="match status" value="1"/>
</dbReference>
<dbReference type="Pfam" id="PF00293">
    <property type="entry name" value="NUDIX"/>
    <property type="match status" value="1"/>
</dbReference>
<evidence type="ECO:0000256" key="6">
    <source>
        <dbReference type="ARBA" id="ARBA00032162"/>
    </source>
</evidence>
<reference evidence="9" key="2">
    <citation type="journal article" date="2021" name="PeerJ">
        <title>Extensive microbial diversity within the chicken gut microbiome revealed by metagenomics and culture.</title>
        <authorList>
            <person name="Gilroy R."/>
            <person name="Ravi A."/>
            <person name="Getino M."/>
            <person name="Pursley I."/>
            <person name="Horton D.L."/>
            <person name="Alikhan N.F."/>
            <person name="Baker D."/>
            <person name="Gharbi K."/>
            <person name="Hall N."/>
            <person name="Watson M."/>
            <person name="Adriaenssens E.M."/>
            <person name="Foster-Nyarko E."/>
            <person name="Jarju S."/>
            <person name="Secka A."/>
            <person name="Antonio M."/>
            <person name="Oren A."/>
            <person name="Chaudhuri R.R."/>
            <person name="La Ragione R."/>
            <person name="Hildebrand F."/>
            <person name="Pallen M.J."/>
        </authorList>
    </citation>
    <scope>NUCLEOTIDE SEQUENCE</scope>
    <source>
        <strain evidence="9">17073</strain>
    </source>
</reference>
<evidence type="ECO:0000256" key="2">
    <source>
        <dbReference type="ARBA" id="ARBA00001946"/>
    </source>
</evidence>
<dbReference type="PANTHER" id="PTHR11839:SF18">
    <property type="entry name" value="NUDIX HYDROLASE DOMAIN-CONTAINING PROTEIN"/>
    <property type="match status" value="1"/>
</dbReference>
<evidence type="ECO:0000256" key="3">
    <source>
        <dbReference type="ARBA" id="ARBA00007275"/>
    </source>
</evidence>
<dbReference type="EMBL" id="DVMS01000079">
    <property type="protein sequence ID" value="HIU38584.1"/>
    <property type="molecule type" value="Genomic_DNA"/>
</dbReference>
<feature type="domain" description="Nudix hydrolase" evidence="8">
    <location>
        <begin position="48"/>
        <end position="177"/>
    </location>
</feature>
<dbReference type="Proteomes" id="UP000824076">
    <property type="component" value="Unassembled WGS sequence"/>
</dbReference>
<proteinExistence type="inferred from homology"/>
<comment type="similarity">
    <text evidence="3">Belongs to the Nudix hydrolase family. NudK subfamily.</text>
</comment>
<dbReference type="CDD" id="cd03424">
    <property type="entry name" value="NUDIX_ADPRase_Nudt5_UGPPase_Nudt14"/>
    <property type="match status" value="1"/>
</dbReference>
<dbReference type="PROSITE" id="PS51462">
    <property type="entry name" value="NUDIX"/>
    <property type="match status" value="1"/>
</dbReference>
<comment type="caution">
    <text evidence="9">The sequence shown here is derived from an EMBL/GenBank/DDBJ whole genome shotgun (WGS) entry which is preliminary data.</text>
</comment>
<evidence type="ECO:0000313" key="9">
    <source>
        <dbReference type="EMBL" id="HIU38584.1"/>
    </source>
</evidence>
<dbReference type="Gene3D" id="3.90.79.10">
    <property type="entry name" value="Nucleoside Triphosphate Pyrophosphohydrolase"/>
    <property type="match status" value="1"/>
</dbReference>
<dbReference type="AlphaFoldDB" id="A0A9D1IM93"/>
<dbReference type="InterPro" id="IPR000086">
    <property type="entry name" value="NUDIX_hydrolase_dom"/>
</dbReference>
<dbReference type="GO" id="GO:0019693">
    <property type="term" value="P:ribose phosphate metabolic process"/>
    <property type="evidence" value="ECO:0007669"/>
    <property type="project" value="TreeGrafter"/>
</dbReference>
<evidence type="ECO:0000259" key="8">
    <source>
        <dbReference type="PROSITE" id="PS51462"/>
    </source>
</evidence>
<gene>
    <name evidence="9" type="ORF">IAD18_02825</name>
</gene>
<evidence type="ECO:0000313" key="10">
    <source>
        <dbReference type="Proteomes" id="UP000824076"/>
    </source>
</evidence>
<name>A0A9D1IM93_9BACT</name>
<reference evidence="9" key="1">
    <citation type="submission" date="2020-10" db="EMBL/GenBank/DDBJ databases">
        <authorList>
            <person name="Gilroy R."/>
        </authorList>
    </citation>
    <scope>NUCLEOTIDE SEQUENCE</scope>
    <source>
        <strain evidence="9">17073</strain>
    </source>
</reference>
<sequence>MLKNDTNERKWDIIKSEYLIRRGPWMTARCDTVRMPNGTVIPEFYVLEYPDWVNVIAITQDEKFVMIRQYRHGIRQTRYELCAGVIDAGETPLEAARRELLEETGYGNGEWKEISVISANPSVNNNYAHCFVATGVDQVASQHLEKSEDITVHLLTADEVRTLLVNDEIKQALMAAPLWKYFAETNLL</sequence>
<dbReference type="InterPro" id="IPR020084">
    <property type="entry name" value="NUDIX_hydrolase_CS"/>
</dbReference>
<organism evidence="9 10">
    <name type="scientific">Candidatus Limisoma intestinavium</name>
    <dbReference type="NCBI Taxonomy" id="2840856"/>
    <lineage>
        <taxon>Bacteria</taxon>
        <taxon>Pseudomonadati</taxon>
        <taxon>Bacteroidota</taxon>
        <taxon>Bacteroidia</taxon>
        <taxon>Bacteroidales</taxon>
        <taxon>Candidatus Limisoma</taxon>
    </lineage>
</organism>
<dbReference type="PANTHER" id="PTHR11839">
    <property type="entry name" value="UDP/ADP-SUGAR PYROPHOSPHATASE"/>
    <property type="match status" value="1"/>
</dbReference>
<evidence type="ECO:0000256" key="5">
    <source>
        <dbReference type="ARBA" id="ARBA00022801"/>
    </source>
</evidence>
<dbReference type="GO" id="GO:0006753">
    <property type="term" value="P:nucleoside phosphate metabolic process"/>
    <property type="evidence" value="ECO:0007669"/>
    <property type="project" value="TreeGrafter"/>
</dbReference>
<dbReference type="GO" id="GO:0016787">
    <property type="term" value="F:hydrolase activity"/>
    <property type="evidence" value="ECO:0007669"/>
    <property type="project" value="UniProtKB-KW"/>
</dbReference>